<evidence type="ECO:0000313" key="2">
    <source>
        <dbReference type="Proteomes" id="UP000239896"/>
    </source>
</evidence>
<proteinExistence type="predicted"/>
<dbReference type="RefSeq" id="WP_106231587.1">
    <property type="nucleotide sequence ID" value="NZ_PVTM01000012.1"/>
</dbReference>
<comment type="caution">
    <text evidence="1">The sequence shown here is derived from an EMBL/GenBank/DDBJ whole genome shotgun (WGS) entry which is preliminary data.</text>
</comment>
<sequence>MGFRFQRRIRLAPGARLLTCRLRPGLSVGPPGIHLSLATGEGGKELPVLLDIAASGEIRYRHPDGRRLPDAEARALRRQGEAAIRAALETHCEQLNAELDRLEHLHEQTPPPEAVGYQPRNYPVPPPAPVTLEQPDWRHALWPGARARLERENARREASHAEAYRAWEWEKAQFDAREFERQQREEVAAWSDPEAMQQTLAERLDELGWPRETLVDFELSDDCRTIALDIDLPGEEEMPDRYWTMPAKRLKLSPRKLGATRQRELYRRHVHGVAFRVLGTVFARLPGIEHVLVSGHRRVEAPESSECQAHYLFSAKVTREAWEGVDFDRLAELDPIDALAAFPLRREMARTGAFRNITPFELDWRRR</sequence>
<reference evidence="1 2" key="1">
    <citation type="submission" date="2018-03" db="EMBL/GenBank/DDBJ databases">
        <title>Comparative analysis of microorganisms from saline springs in Andes Mountain Range, Colombia.</title>
        <authorList>
            <person name="Rubin E."/>
        </authorList>
    </citation>
    <scope>NUCLEOTIDE SEQUENCE [LARGE SCALE GENOMIC DNA]</scope>
    <source>
        <strain evidence="1 2">USBA 854</strain>
    </source>
</reference>
<dbReference type="Proteomes" id="UP000239896">
    <property type="component" value="Unassembled WGS sequence"/>
</dbReference>
<evidence type="ECO:0008006" key="3">
    <source>
        <dbReference type="Google" id="ProtNLM"/>
    </source>
</evidence>
<accession>A0A2T0VKK1</accession>
<dbReference type="AlphaFoldDB" id="A0A2T0VKK1"/>
<keyword evidence="2" id="KW-1185">Reference proteome</keyword>
<dbReference type="EMBL" id="PVTM01000012">
    <property type="protein sequence ID" value="PRY70713.1"/>
    <property type="molecule type" value="Genomic_DNA"/>
</dbReference>
<organism evidence="1 2">
    <name type="scientific">Halomonas ventosae</name>
    <dbReference type="NCBI Taxonomy" id="229007"/>
    <lineage>
        <taxon>Bacteria</taxon>
        <taxon>Pseudomonadati</taxon>
        <taxon>Pseudomonadota</taxon>
        <taxon>Gammaproteobacteria</taxon>
        <taxon>Oceanospirillales</taxon>
        <taxon>Halomonadaceae</taxon>
        <taxon>Halomonas</taxon>
    </lineage>
</organism>
<evidence type="ECO:0000313" key="1">
    <source>
        <dbReference type="EMBL" id="PRY70713.1"/>
    </source>
</evidence>
<gene>
    <name evidence="1" type="ORF">BCL64_11283</name>
</gene>
<name>A0A2T0VKK1_9GAMM</name>
<protein>
    <recommendedName>
        <fullName evidence="3">DUF4236 domain-containing protein</fullName>
    </recommendedName>
</protein>